<feature type="signal peptide" evidence="3">
    <location>
        <begin position="1"/>
        <end position="23"/>
    </location>
</feature>
<evidence type="ECO:0000256" key="2">
    <source>
        <dbReference type="SAM" id="Phobius"/>
    </source>
</evidence>
<name>A0A8B6H9H1_MYTGA</name>
<keyword evidence="2" id="KW-0472">Membrane</keyword>
<evidence type="ECO:0000256" key="1">
    <source>
        <dbReference type="SAM" id="MobiDB-lite"/>
    </source>
</evidence>
<feature type="compositionally biased region" description="Basic and acidic residues" evidence="1">
    <location>
        <begin position="299"/>
        <end position="328"/>
    </location>
</feature>
<gene>
    <name evidence="4" type="ORF">MGAL_10B079566</name>
</gene>
<evidence type="ECO:0008006" key="6">
    <source>
        <dbReference type="Google" id="ProtNLM"/>
    </source>
</evidence>
<sequence length="381" mass="42904">MADTFNFVQLSLAILLFSDKSQGLSCERLGSGNSQTELNCTVGNIINDINITIHEVHNACTTTDDVLTETMIALDSASYKSCIGHNSCVLTDKIINVSNSGSEKTWKLVIQYYCVRSSNNHHHPRTPKTVCPFKMESIACGDKNRKIEIKSVRMMPYLSDCEKPVLNNSCIELIHQKVNISCNGKQKCEPRIWNQSVFTWDDCIRIPRFYNISFSCVKAISPNVSLSEETNAVSVAVGVTVGLITIVGVIVVYKWFVKRKVSDDEQNTTNQRDENKYSIGNENNAIASKSNYEMLTTDQESRSYDELNQDFRKQSSRDQPDRNNKDTENEYIIPCPVTTNNKSKHANEDQTVNHVESNIGTGIREDTKTSFSNSADYFKVL</sequence>
<dbReference type="AlphaFoldDB" id="A0A8B6H9H1"/>
<accession>A0A8B6H9H1</accession>
<dbReference type="Proteomes" id="UP000596742">
    <property type="component" value="Unassembled WGS sequence"/>
</dbReference>
<keyword evidence="3" id="KW-0732">Signal</keyword>
<evidence type="ECO:0000256" key="3">
    <source>
        <dbReference type="SAM" id="SignalP"/>
    </source>
</evidence>
<organism evidence="4 5">
    <name type="scientific">Mytilus galloprovincialis</name>
    <name type="common">Mediterranean mussel</name>
    <dbReference type="NCBI Taxonomy" id="29158"/>
    <lineage>
        <taxon>Eukaryota</taxon>
        <taxon>Metazoa</taxon>
        <taxon>Spiralia</taxon>
        <taxon>Lophotrochozoa</taxon>
        <taxon>Mollusca</taxon>
        <taxon>Bivalvia</taxon>
        <taxon>Autobranchia</taxon>
        <taxon>Pteriomorphia</taxon>
        <taxon>Mytilida</taxon>
        <taxon>Mytiloidea</taxon>
        <taxon>Mytilidae</taxon>
        <taxon>Mytilinae</taxon>
        <taxon>Mytilus</taxon>
    </lineage>
</organism>
<feature type="region of interest" description="Disordered" evidence="1">
    <location>
        <begin position="264"/>
        <end position="283"/>
    </location>
</feature>
<protein>
    <recommendedName>
        <fullName evidence="6">SUEL-type lectin domain-containing protein</fullName>
    </recommendedName>
</protein>
<keyword evidence="5" id="KW-1185">Reference proteome</keyword>
<proteinExistence type="predicted"/>
<dbReference type="EMBL" id="UYJE01009717">
    <property type="protein sequence ID" value="VDI76092.1"/>
    <property type="molecule type" value="Genomic_DNA"/>
</dbReference>
<evidence type="ECO:0000313" key="5">
    <source>
        <dbReference type="Proteomes" id="UP000596742"/>
    </source>
</evidence>
<keyword evidence="2" id="KW-1133">Transmembrane helix</keyword>
<evidence type="ECO:0000313" key="4">
    <source>
        <dbReference type="EMBL" id="VDI76092.1"/>
    </source>
</evidence>
<dbReference type="OrthoDB" id="6118148at2759"/>
<feature type="chain" id="PRO_5032827229" description="SUEL-type lectin domain-containing protein" evidence="3">
    <location>
        <begin position="24"/>
        <end position="381"/>
    </location>
</feature>
<comment type="caution">
    <text evidence="4">The sequence shown here is derived from an EMBL/GenBank/DDBJ whole genome shotgun (WGS) entry which is preliminary data.</text>
</comment>
<feature type="transmembrane region" description="Helical" evidence="2">
    <location>
        <begin position="232"/>
        <end position="253"/>
    </location>
</feature>
<reference evidence="4" key="1">
    <citation type="submission" date="2018-11" db="EMBL/GenBank/DDBJ databases">
        <authorList>
            <person name="Alioto T."/>
            <person name="Alioto T."/>
        </authorList>
    </citation>
    <scope>NUCLEOTIDE SEQUENCE</scope>
</reference>
<feature type="region of interest" description="Disordered" evidence="1">
    <location>
        <begin position="297"/>
        <end position="351"/>
    </location>
</feature>
<keyword evidence="2" id="KW-0812">Transmembrane</keyword>